<dbReference type="PROSITE" id="PS50835">
    <property type="entry name" value="IG_LIKE"/>
    <property type="match status" value="5"/>
</dbReference>
<feature type="domain" description="Ig-like" evidence="7">
    <location>
        <begin position="313"/>
        <end position="453"/>
    </location>
</feature>
<dbReference type="PANTHER" id="PTHR45080">
    <property type="entry name" value="CONTACTIN 5"/>
    <property type="match status" value="1"/>
</dbReference>
<keyword evidence="1" id="KW-0732">Signal</keyword>
<dbReference type="InterPro" id="IPR050958">
    <property type="entry name" value="Cell_Adh-Cytoskel_Orgn"/>
</dbReference>
<dbReference type="Gene3D" id="2.60.40.10">
    <property type="entry name" value="Immunoglobulins"/>
    <property type="match status" value="7"/>
</dbReference>
<evidence type="ECO:0000313" key="10">
    <source>
        <dbReference type="WBParaSite" id="SMUV_0000667701-mRNA-1"/>
    </source>
</evidence>
<reference evidence="10" key="1">
    <citation type="submission" date="2016-04" db="UniProtKB">
        <authorList>
            <consortium name="WormBaseParasite"/>
        </authorList>
    </citation>
    <scope>IDENTIFICATION</scope>
</reference>
<dbReference type="GO" id="GO:0050808">
    <property type="term" value="P:synapse organization"/>
    <property type="evidence" value="ECO:0007669"/>
    <property type="project" value="TreeGrafter"/>
</dbReference>
<dbReference type="InterPro" id="IPR003961">
    <property type="entry name" value="FN3_dom"/>
</dbReference>
<dbReference type="SMART" id="SM00406">
    <property type="entry name" value="IGv"/>
    <property type="match status" value="2"/>
</dbReference>
<protein>
    <submittedName>
        <fullName evidence="10">Receptor protein-tyrosine kinase</fullName>
    </submittedName>
</protein>
<evidence type="ECO:0000256" key="4">
    <source>
        <dbReference type="ARBA" id="ARBA00023319"/>
    </source>
</evidence>
<keyword evidence="3" id="KW-1015">Disulfide bond</keyword>
<dbReference type="WBParaSite" id="SMUV_0000667701-mRNA-1">
    <property type="protein sequence ID" value="SMUV_0000667701-mRNA-1"/>
    <property type="gene ID" value="SMUV_0000667701"/>
</dbReference>
<dbReference type="STRING" id="451379.A0A158R5G2"/>
<evidence type="ECO:0000256" key="2">
    <source>
        <dbReference type="ARBA" id="ARBA00022737"/>
    </source>
</evidence>
<feature type="region of interest" description="Disordered" evidence="5">
    <location>
        <begin position="841"/>
        <end position="866"/>
    </location>
</feature>
<dbReference type="Proteomes" id="UP000046393">
    <property type="component" value="Unplaced"/>
</dbReference>
<feature type="transmembrane region" description="Helical" evidence="6">
    <location>
        <begin position="793"/>
        <end position="814"/>
    </location>
</feature>
<feature type="compositionally biased region" description="Basic and acidic residues" evidence="5">
    <location>
        <begin position="398"/>
        <end position="409"/>
    </location>
</feature>
<feature type="domain" description="Fibronectin type-III" evidence="8">
    <location>
        <begin position="558"/>
        <end position="661"/>
    </location>
</feature>
<dbReference type="InterPro" id="IPR013106">
    <property type="entry name" value="Ig_V-set"/>
</dbReference>
<proteinExistence type="predicted"/>
<dbReference type="InterPro" id="IPR003599">
    <property type="entry name" value="Ig_sub"/>
</dbReference>
<keyword evidence="6" id="KW-1133">Transmembrane helix</keyword>
<keyword evidence="2" id="KW-0677">Repeat</keyword>
<evidence type="ECO:0000313" key="9">
    <source>
        <dbReference type="Proteomes" id="UP000046393"/>
    </source>
</evidence>
<dbReference type="InterPro" id="IPR013098">
    <property type="entry name" value="Ig_I-set"/>
</dbReference>
<evidence type="ECO:0000256" key="6">
    <source>
        <dbReference type="SAM" id="Phobius"/>
    </source>
</evidence>
<dbReference type="SMART" id="SM00060">
    <property type="entry name" value="FN3"/>
    <property type="match status" value="2"/>
</dbReference>
<dbReference type="GO" id="GO:0008046">
    <property type="term" value="F:axon guidance receptor activity"/>
    <property type="evidence" value="ECO:0007669"/>
    <property type="project" value="TreeGrafter"/>
</dbReference>
<dbReference type="Pfam" id="PF07679">
    <property type="entry name" value="I-set"/>
    <property type="match status" value="1"/>
</dbReference>
<dbReference type="Pfam" id="PF00047">
    <property type="entry name" value="ig"/>
    <property type="match status" value="1"/>
</dbReference>
<dbReference type="SUPFAM" id="SSF49265">
    <property type="entry name" value="Fibronectin type III"/>
    <property type="match status" value="1"/>
</dbReference>
<feature type="compositionally biased region" description="Polar residues" evidence="5">
    <location>
        <begin position="850"/>
        <end position="866"/>
    </location>
</feature>
<dbReference type="CDD" id="cd00063">
    <property type="entry name" value="FN3"/>
    <property type="match status" value="2"/>
</dbReference>
<dbReference type="InterPro" id="IPR036179">
    <property type="entry name" value="Ig-like_dom_sf"/>
</dbReference>
<keyword evidence="4" id="KW-0393">Immunoglobulin domain</keyword>
<dbReference type="CDD" id="cd00096">
    <property type="entry name" value="Ig"/>
    <property type="match status" value="3"/>
</dbReference>
<dbReference type="SMART" id="SM00409">
    <property type="entry name" value="IG"/>
    <property type="match status" value="5"/>
</dbReference>
<keyword evidence="6" id="KW-0472">Membrane</keyword>
<keyword evidence="6" id="KW-0812">Transmembrane</keyword>
<dbReference type="GO" id="GO:0030424">
    <property type="term" value="C:axon"/>
    <property type="evidence" value="ECO:0007669"/>
    <property type="project" value="TreeGrafter"/>
</dbReference>
<dbReference type="AlphaFoldDB" id="A0A158R5G2"/>
<keyword evidence="9" id="KW-1185">Reference proteome</keyword>
<feature type="compositionally biased region" description="Acidic residues" evidence="5">
    <location>
        <begin position="385"/>
        <end position="397"/>
    </location>
</feature>
<feature type="domain" description="Ig-like" evidence="7">
    <location>
        <begin position="458"/>
        <end position="549"/>
    </location>
</feature>
<dbReference type="Pfam" id="PF00041">
    <property type="entry name" value="fn3"/>
    <property type="match status" value="1"/>
</dbReference>
<dbReference type="InterPro" id="IPR007110">
    <property type="entry name" value="Ig-like_dom"/>
</dbReference>
<evidence type="ECO:0000256" key="1">
    <source>
        <dbReference type="ARBA" id="ARBA00022729"/>
    </source>
</evidence>
<evidence type="ECO:0000256" key="5">
    <source>
        <dbReference type="SAM" id="MobiDB-lite"/>
    </source>
</evidence>
<name>A0A158R5G2_9BILA</name>
<dbReference type="GO" id="GO:0043025">
    <property type="term" value="C:neuronal cell body"/>
    <property type="evidence" value="ECO:0007669"/>
    <property type="project" value="TreeGrafter"/>
</dbReference>
<feature type="compositionally biased region" description="Polar residues" evidence="5">
    <location>
        <begin position="353"/>
        <end position="370"/>
    </location>
</feature>
<dbReference type="SMART" id="SM00408">
    <property type="entry name" value="IGc2"/>
    <property type="match status" value="5"/>
</dbReference>
<dbReference type="InterPro" id="IPR036116">
    <property type="entry name" value="FN3_sf"/>
</dbReference>
<dbReference type="InterPro" id="IPR013151">
    <property type="entry name" value="Immunoglobulin_dom"/>
</dbReference>
<dbReference type="InterPro" id="IPR013783">
    <property type="entry name" value="Ig-like_fold"/>
</dbReference>
<evidence type="ECO:0000259" key="8">
    <source>
        <dbReference type="PROSITE" id="PS50853"/>
    </source>
</evidence>
<sequence length="866" mass="97320">MFLYQIPLYQSIKRKTYYLHIEKIPNGLELKFSTTDQHQLITFAKFQTSLRCHAEGSNIPENVYVEWHLEEDQKKAIVYPTGQIRSNIYFSSPTVSDSGQYRCVARQDNSVIESKTINITFIKAPEFMDNETEQHPEEGTDAKLSCKIENIGDSIIFWRFGAKTIKEGGPRVYKFEDDGQTLLIPQFMADKDDGLYQCYVNGLNKFFVKNITVTAYEKPKIVDLETSENIIAYEGQSVDLTCLASGRPSPTYQWTRQKDDSEALQNSERYTIADGNLRIKSVLPLDKGTYRCSASNSLATASTDRILDVFEKPKIEAMEDITKDIGERVEMTCKYSGNGTISVKWVHMGSEYKTSADTSSADNVLEQSGNEMRRKRRQESRNASEADEDGDEEDADGDSQKSADSDNDSHITVTKTDNSLTLTIDQAKQEHSGGYQCVTENDAGITQQEIKLSIRHQPIITSSSGLTKAVRGREVALYCEVSAVPDPDWTWYNELNQVIKPDGDNIKIQTGPHNLHSQLIFSQISTQQFGSYRCVANNSVGTPADKEIKVVETVIPNIPTNINCTANMYPNYAICKIPYSDVPIGRLPDTLTFKYVKNDEAFDDSNLVRSFTTSYDSNNEKEEYIISGLEPETRYKLRISAENEAGTSEYSDDVLMETSEPKVPEMPAKIDVDCNEKCLAEWTPSNDMGAPIQKYRVYLEKLQDEKTEDIGDSVQMKEFDSMMTPLNVDLSQFRLAPLTDYRLRVSAVNEKGEGEAGETTFKTLEAPVTSINTRVSETTASSLQAAPWGSTNLILTIAFILLFLLLVADLICFAANRCGIIACFCSKCFGRNVRNKREKDLEQANKSETNRLLSETKTNSRSASNR</sequence>
<dbReference type="GO" id="GO:0007156">
    <property type="term" value="P:homophilic cell adhesion via plasma membrane adhesion molecules"/>
    <property type="evidence" value="ECO:0007669"/>
    <property type="project" value="TreeGrafter"/>
</dbReference>
<dbReference type="SUPFAM" id="SSF48726">
    <property type="entry name" value="Immunoglobulin"/>
    <property type="match status" value="5"/>
</dbReference>
<feature type="region of interest" description="Disordered" evidence="5">
    <location>
        <begin position="353"/>
        <end position="414"/>
    </location>
</feature>
<feature type="domain" description="Fibronectin type-III" evidence="8">
    <location>
        <begin position="663"/>
        <end position="767"/>
    </location>
</feature>
<feature type="domain" description="Ig-like" evidence="7">
    <location>
        <begin position="125"/>
        <end position="214"/>
    </location>
</feature>
<evidence type="ECO:0000259" key="7">
    <source>
        <dbReference type="PROSITE" id="PS50835"/>
    </source>
</evidence>
<evidence type="ECO:0000256" key="3">
    <source>
        <dbReference type="ARBA" id="ARBA00023157"/>
    </source>
</evidence>
<accession>A0A158R5G2</accession>
<dbReference type="PROSITE" id="PS50853">
    <property type="entry name" value="FN3"/>
    <property type="match status" value="2"/>
</dbReference>
<feature type="domain" description="Ig-like" evidence="7">
    <location>
        <begin position="219"/>
        <end position="308"/>
    </location>
</feature>
<dbReference type="InterPro" id="IPR003598">
    <property type="entry name" value="Ig_sub2"/>
</dbReference>
<dbReference type="GO" id="GO:0005886">
    <property type="term" value="C:plasma membrane"/>
    <property type="evidence" value="ECO:0007669"/>
    <property type="project" value="TreeGrafter"/>
</dbReference>
<feature type="domain" description="Ig-like" evidence="7">
    <location>
        <begin position="25"/>
        <end position="120"/>
    </location>
</feature>
<dbReference type="Pfam" id="PF13927">
    <property type="entry name" value="Ig_3"/>
    <property type="match status" value="2"/>
</dbReference>
<organism evidence="9 10">
    <name type="scientific">Syphacia muris</name>
    <dbReference type="NCBI Taxonomy" id="451379"/>
    <lineage>
        <taxon>Eukaryota</taxon>
        <taxon>Metazoa</taxon>
        <taxon>Ecdysozoa</taxon>
        <taxon>Nematoda</taxon>
        <taxon>Chromadorea</taxon>
        <taxon>Rhabditida</taxon>
        <taxon>Spirurina</taxon>
        <taxon>Oxyuridomorpha</taxon>
        <taxon>Oxyuroidea</taxon>
        <taxon>Oxyuridae</taxon>
        <taxon>Syphacia</taxon>
    </lineage>
</organism>
<dbReference type="PANTHER" id="PTHR45080:SF8">
    <property type="entry name" value="IG-LIKE DOMAIN-CONTAINING PROTEIN"/>
    <property type="match status" value="1"/>
</dbReference>